<evidence type="ECO:0008006" key="6">
    <source>
        <dbReference type="Google" id="ProtNLM"/>
    </source>
</evidence>
<dbReference type="PANTHER" id="PTHR36922:SF1">
    <property type="entry name" value="DUF1993 DOMAIN-CONTAINING PROTEIN"/>
    <property type="match status" value="1"/>
</dbReference>
<accession>A0A511STR1</accession>
<dbReference type="Pfam" id="PF09351">
    <property type="entry name" value="DUF1993"/>
    <property type="match status" value="1"/>
</dbReference>
<evidence type="ECO:0000313" key="2">
    <source>
        <dbReference type="EMBL" id="GEN05316.1"/>
    </source>
</evidence>
<evidence type="ECO:0000313" key="4">
    <source>
        <dbReference type="Proteomes" id="UP000183760"/>
    </source>
</evidence>
<dbReference type="EMBL" id="FOIB01000001">
    <property type="protein sequence ID" value="SET11355.1"/>
    <property type="molecule type" value="Genomic_DNA"/>
</dbReference>
<dbReference type="Gene3D" id="1.20.120.450">
    <property type="entry name" value="dinb family like domain"/>
    <property type="match status" value="1"/>
</dbReference>
<dbReference type="Proteomes" id="UP000321514">
    <property type="component" value="Unassembled WGS sequence"/>
</dbReference>
<reference evidence="3 4" key="1">
    <citation type="submission" date="2016-10" db="EMBL/GenBank/DDBJ databases">
        <authorList>
            <person name="Varghese N."/>
            <person name="Submissions S."/>
        </authorList>
    </citation>
    <scope>NUCLEOTIDE SEQUENCE [LARGE SCALE GENOMIC DNA]</scope>
    <source>
        <strain evidence="3 4">DSM 16525</strain>
    </source>
</reference>
<dbReference type="InterPro" id="IPR018531">
    <property type="entry name" value="DUF1993"/>
</dbReference>
<dbReference type="SUPFAM" id="SSF109854">
    <property type="entry name" value="DinB/YfiT-like putative metalloenzymes"/>
    <property type="match status" value="1"/>
</dbReference>
<comment type="caution">
    <text evidence="2">The sequence shown here is derived from an EMBL/GenBank/DDBJ whole genome shotgun (WGS) entry which is preliminary data.</text>
</comment>
<evidence type="ECO:0000313" key="5">
    <source>
        <dbReference type="Proteomes" id="UP000321514"/>
    </source>
</evidence>
<dbReference type="InterPro" id="IPR034660">
    <property type="entry name" value="DinB/YfiT-like"/>
</dbReference>
<dbReference type="EMBL" id="BJXR01000006">
    <property type="protein sequence ID" value="GEN05316.1"/>
    <property type="molecule type" value="Genomic_DNA"/>
</dbReference>
<dbReference type="AlphaFoldDB" id="A0A511STR1"/>
<name>A0A511STR1_MYXFU</name>
<sequence>MSLSMYEATIPVFIRSLEVLSTLVTQGEKYAQEKGLDPKQVLEARLASDMFNLVQQVQRASDTSKATAERLSGEPAPRMPDTESTFDELRQRIDKTITYLKSVPAKSFAGSENRTVTLTAGTLKRDFKGDEYLLTFGLPNFYFHITTAYGILRHLGVPIGKKDFIGPL</sequence>
<keyword evidence="4" id="KW-1185">Reference proteome</keyword>
<dbReference type="STRING" id="1334629.MFUL124B02_06630"/>
<dbReference type="RefSeq" id="WP_046711280.1">
    <property type="nucleotide sequence ID" value="NZ_BJXR01000006.1"/>
</dbReference>
<protein>
    <recommendedName>
        <fullName evidence="6">DUF1993 domain-containing protein</fullName>
    </recommendedName>
</protein>
<evidence type="ECO:0000313" key="3">
    <source>
        <dbReference type="EMBL" id="SET11355.1"/>
    </source>
</evidence>
<proteinExistence type="predicted"/>
<evidence type="ECO:0000256" key="1">
    <source>
        <dbReference type="SAM" id="MobiDB-lite"/>
    </source>
</evidence>
<organism evidence="2 5">
    <name type="scientific">Myxococcus fulvus</name>
    <dbReference type="NCBI Taxonomy" id="33"/>
    <lineage>
        <taxon>Bacteria</taxon>
        <taxon>Pseudomonadati</taxon>
        <taxon>Myxococcota</taxon>
        <taxon>Myxococcia</taxon>
        <taxon>Myxococcales</taxon>
        <taxon>Cystobacterineae</taxon>
        <taxon>Myxococcaceae</taxon>
        <taxon>Myxococcus</taxon>
    </lineage>
</organism>
<feature type="region of interest" description="Disordered" evidence="1">
    <location>
        <begin position="61"/>
        <end position="84"/>
    </location>
</feature>
<dbReference type="PANTHER" id="PTHR36922">
    <property type="entry name" value="BLL2446 PROTEIN"/>
    <property type="match status" value="1"/>
</dbReference>
<reference evidence="2 5" key="2">
    <citation type="submission" date="2019-07" db="EMBL/GenBank/DDBJ databases">
        <title>Whole genome shotgun sequence of Myxococcus fulvus NBRC 100333.</title>
        <authorList>
            <person name="Hosoyama A."/>
            <person name="Uohara A."/>
            <person name="Ohji S."/>
            <person name="Ichikawa N."/>
        </authorList>
    </citation>
    <scope>NUCLEOTIDE SEQUENCE [LARGE SCALE GENOMIC DNA]</scope>
    <source>
        <strain evidence="2 5">NBRC 100333</strain>
    </source>
</reference>
<dbReference type="Proteomes" id="UP000183760">
    <property type="component" value="Unassembled WGS sequence"/>
</dbReference>
<dbReference type="OrthoDB" id="338237at2"/>
<gene>
    <name evidence="2" type="ORF">MFU01_03530</name>
    <name evidence="3" type="ORF">SAMN05443572_1011140</name>
</gene>